<dbReference type="InParanoid" id="A0A067MZ32"/>
<evidence type="ECO:0000259" key="9">
    <source>
        <dbReference type="PROSITE" id="PS50089"/>
    </source>
</evidence>
<dbReference type="GO" id="GO:0016567">
    <property type="term" value="P:protein ubiquitination"/>
    <property type="evidence" value="ECO:0007669"/>
    <property type="project" value="UniProtKB-UniPathway"/>
</dbReference>
<dbReference type="EC" id="2.3.2.27" evidence="3"/>
<keyword evidence="5" id="KW-0833">Ubl conjugation pathway</keyword>
<dbReference type="PANTHER" id="PTHR12313">
    <property type="entry name" value="E3 UBIQUITIN-PROTEIN LIGASE RNF5-RELATED"/>
    <property type="match status" value="1"/>
</dbReference>
<evidence type="ECO:0000256" key="7">
    <source>
        <dbReference type="SAM" id="MobiDB-lite"/>
    </source>
</evidence>
<dbReference type="InterPro" id="IPR045103">
    <property type="entry name" value="RNF5/RNF185-like"/>
</dbReference>
<protein>
    <recommendedName>
        <fullName evidence="3">RING-type E3 ubiquitin transferase</fullName>
        <ecNumber evidence="3">2.3.2.27</ecNumber>
    </recommendedName>
</protein>
<sequence>MLPHTLPRPPAPDTRSHFFSPDVTEYEDSPLNLGIDVEKSPEHEALENSVRELGLKMGLDLAPPKPRTHVVKGKEPVDENTDEVDFDCHICFETAKNPMVTSCGHLFCSDDLRQWLQMHPRCPVCAHPISLSTPGDVVLIHNRGGRRPSQSLSPPGPLSPAKVRHFPIHHTLPPLPPTAPNHTTFTLQSPPSSRRRALTPPAESISPAPELSQSRHYLHPLNAHHILAHQFSRILSLLGLAIILTALLKR</sequence>
<feature type="region of interest" description="Disordered" evidence="7">
    <location>
        <begin position="1"/>
        <end position="22"/>
    </location>
</feature>
<reference evidence="11" key="1">
    <citation type="journal article" date="2014" name="Proc. Natl. Acad. Sci. U.S.A.">
        <title>Extensive sampling of basidiomycete genomes demonstrates inadequacy of the white-rot/brown-rot paradigm for wood decay fungi.</title>
        <authorList>
            <person name="Riley R."/>
            <person name="Salamov A.A."/>
            <person name="Brown D.W."/>
            <person name="Nagy L.G."/>
            <person name="Floudas D."/>
            <person name="Held B.W."/>
            <person name="Levasseur A."/>
            <person name="Lombard V."/>
            <person name="Morin E."/>
            <person name="Otillar R."/>
            <person name="Lindquist E.A."/>
            <person name="Sun H."/>
            <person name="LaButti K.M."/>
            <person name="Schmutz J."/>
            <person name="Jabbour D."/>
            <person name="Luo H."/>
            <person name="Baker S.E."/>
            <person name="Pisabarro A.G."/>
            <person name="Walton J.D."/>
            <person name="Blanchette R.A."/>
            <person name="Henrissat B."/>
            <person name="Martin F."/>
            <person name="Cullen D."/>
            <person name="Hibbett D.S."/>
            <person name="Grigoriev I.V."/>
        </authorList>
    </citation>
    <scope>NUCLEOTIDE SEQUENCE [LARGE SCALE GENOMIC DNA]</scope>
    <source>
        <strain evidence="11">FD-172 SS1</strain>
    </source>
</reference>
<dbReference type="GO" id="GO:0005783">
    <property type="term" value="C:endoplasmic reticulum"/>
    <property type="evidence" value="ECO:0007669"/>
    <property type="project" value="InterPro"/>
</dbReference>
<dbReference type="InterPro" id="IPR013083">
    <property type="entry name" value="Znf_RING/FYVE/PHD"/>
</dbReference>
<comment type="catalytic activity">
    <reaction evidence="1">
        <text>S-ubiquitinyl-[E2 ubiquitin-conjugating enzyme]-L-cysteine + [acceptor protein]-L-lysine = [E2 ubiquitin-conjugating enzyme]-L-cysteine + N(6)-ubiquitinyl-[acceptor protein]-L-lysine.</text>
        <dbReference type="EC" id="2.3.2.27"/>
    </reaction>
</comment>
<dbReference type="HOGENOM" id="CLU_1111224_0_0_1"/>
<evidence type="ECO:0000313" key="11">
    <source>
        <dbReference type="Proteomes" id="UP000027195"/>
    </source>
</evidence>
<dbReference type="GO" id="GO:0006511">
    <property type="term" value="P:ubiquitin-dependent protein catabolic process"/>
    <property type="evidence" value="ECO:0007669"/>
    <property type="project" value="InterPro"/>
</dbReference>
<evidence type="ECO:0000256" key="2">
    <source>
        <dbReference type="ARBA" id="ARBA00004906"/>
    </source>
</evidence>
<proteinExistence type="predicted"/>
<dbReference type="SMART" id="SM00184">
    <property type="entry name" value="RING"/>
    <property type="match status" value="1"/>
</dbReference>
<evidence type="ECO:0000256" key="6">
    <source>
        <dbReference type="PROSITE-ProRule" id="PRU00175"/>
    </source>
</evidence>
<evidence type="ECO:0000256" key="4">
    <source>
        <dbReference type="ARBA" id="ARBA00022679"/>
    </source>
</evidence>
<dbReference type="UniPathway" id="UPA00143"/>
<evidence type="ECO:0000256" key="3">
    <source>
        <dbReference type="ARBA" id="ARBA00012483"/>
    </source>
</evidence>
<dbReference type="Pfam" id="PF13923">
    <property type="entry name" value="zf-C3HC4_2"/>
    <property type="match status" value="1"/>
</dbReference>
<evidence type="ECO:0000256" key="1">
    <source>
        <dbReference type="ARBA" id="ARBA00000900"/>
    </source>
</evidence>
<keyword evidence="8" id="KW-1133">Transmembrane helix</keyword>
<keyword evidence="8" id="KW-0472">Membrane</keyword>
<feature type="compositionally biased region" description="Pro residues" evidence="7">
    <location>
        <begin position="1"/>
        <end position="12"/>
    </location>
</feature>
<keyword evidence="6" id="KW-0862">Zinc</keyword>
<dbReference type="GO" id="GO:0061630">
    <property type="term" value="F:ubiquitin protein ligase activity"/>
    <property type="evidence" value="ECO:0007669"/>
    <property type="project" value="UniProtKB-EC"/>
</dbReference>
<keyword evidence="6" id="KW-0863">Zinc-finger</keyword>
<keyword evidence="8" id="KW-0812">Transmembrane</keyword>
<dbReference type="STRING" id="930990.A0A067MZ32"/>
<dbReference type="AlphaFoldDB" id="A0A067MZ32"/>
<evidence type="ECO:0000256" key="8">
    <source>
        <dbReference type="SAM" id="Phobius"/>
    </source>
</evidence>
<organism evidence="10 11">
    <name type="scientific">Botryobasidium botryosum (strain FD-172 SS1)</name>
    <dbReference type="NCBI Taxonomy" id="930990"/>
    <lineage>
        <taxon>Eukaryota</taxon>
        <taxon>Fungi</taxon>
        <taxon>Dikarya</taxon>
        <taxon>Basidiomycota</taxon>
        <taxon>Agaricomycotina</taxon>
        <taxon>Agaricomycetes</taxon>
        <taxon>Cantharellales</taxon>
        <taxon>Botryobasidiaceae</taxon>
        <taxon>Botryobasidium</taxon>
    </lineage>
</organism>
<dbReference type="OrthoDB" id="6270329at2759"/>
<evidence type="ECO:0000256" key="5">
    <source>
        <dbReference type="ARBA" id="ARBA00022786"/>
    </source>
</evidence>
<name>A0A067MZ32_BOTB1</name>
<dbReference type="SUPFAM" id="SSF57850">
    <property type="entry name" value="RING/U-box"/>
    <property type="match status" value="1"/>
</dbReference>
<comment type="pathway">
    <text evidence="2">Protein modification; protein ubiquitination.</text>
</comment>
<dbReference type="Proteomes" id="UP000027195">
    <property type="component" value="Unassembled WGS sequence"/>
</dbReference>
<dbReference type="Gene3D" id="3.30.40.10">
    <property type="entry name" value="Zinc/RING finger domain, C3HC4 (zinc finger)"/>
    <property type="match status" value="1"/>
</dbReference>
<evidence type="ECO:0000313" key="10">
    <source>
        <dbReference type="EMBL" id="KDQ19960.1"/>
    </source>
</evidence>
<accession>A0A067MZ32</accession>
<keyword evidence="6" id="KW-0479">Metal-binding</keyword>
<keyword evidence="11" id="KW-1185">Reference proteome</keyword>
<feature type="domain" description="RING-type" evidence="9">
    <location>
        <begin position="88"/>
        <end position="125"/>
    </location>
</feature>
<feature type="transmembrane region" description="Helical" evidence="8">
    <location>
        <begin position="231"/>
        <end position="248"/>
    </location>
</feature>
<dbReference type="InterPro" id="IPR001841">
    <property type="entry name" value="Znf_RING"/>
</dbReference>
<gene>
    <name evidence="10" type="ORF">BOTBODRAFT_51323</name>
</gene>
<dbReference type="EMBL" id="KL198018">
    <property type="protein sequence ID" value="KDQ19960.1"/>
    <property type="molecule type" value="Genomic_DNA"/>
</dbReference>
<dbReference type="GO" id="GO:0008270">
    <property type="term" value="F:zinc ion binding"/>
    <property type="evidence" value="ECO:0007669"/>
    <property type="project" value="UniProtKB-KW"/>
</dbReference>
<dbReference type="PROSITE" id="PS50089">
    <property type="entry name" value="ZF_RING_2"/>
    <property type="match status" value="1"/>
</dbReference>
<keyword evidence="4" id="KW-0808">Transferase</keyword>
<feature type="region of interest" description="Disordered" evidence="7">
    <location>
        <begin position="172"/>
        <end position="210"/>
    </location>
</feature>